<dbReference type="SUPFAM" id="SSF46785">
    <property type="entry name" value="Winged helix' DNA-binding domain"/>
    <property type="match status" value="1"/>
</dbReference>
<evidence type="ECO:0000256" key="5">
    <source>
        <dbReference type="SAM" id="MobiDB-lite"/>
    </source>
</evidence>
<keyword evidence="2" id="KW-0808">Transferase</keyword>
<dbReference type="EMBL" id="LOBU02000007">
    <property type="protein sequence ID" value="OKA09388.1"/>
    <property type="molecule type" value="Genomic_DNA"/>
</dbReference>
<evidence type="ECO:0000256" key="3">
    <source>
        <dbReference type="ARBA" id="ARBA00022691"/>
    </source>
</evidence>
<dbReference type="InterPro" id="IPR036390">
    <property type="entry name" value="WH_DNA-bd_sf"/>
</dbReference>
<dbReference type="CDD" id="cd02440">
    <property type="entry name" value="AdoMet_MTases"/>
    <property type="match status" value="1"/>
</dbReference>
<dbReference type="Pfam" id="PF08100">
    <property type="entry name" value="Dimerisation"/>
    <property type="match status" value="1"/>
</dbReference>
<dbReference type="Gene3D" id="3.40.50.150">
    <property type="entry name" value="Vaccinia Virus protein VP39"/>
    <property type="match status" value="1"/>
</dbReference>
<feature type="region of interest" description="Disordered" evidence="5">
    <location>
        <begin position="341"/>
        <end position="360"/>
    </location>
</feature>
<accession>A0A154MTY8</accession>
<dbReference type="Proteomes" id="UP000186883">
    <property type="component" value="Unassembled WGS sequence"/>
</dbReference>
<keyword evidence="11" id="KW-1185">Reference proteome</keyword>
<dbReference type="RefSeq" id="WP_061981317.1">
    <property type="nucleotide sequence ID" value="NZ_FOPQ01000005.1"/>
</dbReference>
<evidence type="ECO:0000256" key="2">
    <source>
        <dbReference type="ARBA" id="ARBA00022679"/>
    </source>
</evidence>
<evidence type="ECO:0000259" key="6">
    <source>
        <dbReference type="Pfam" id="PF00891"/>
    </source>
</evidence>
<dbReference type="InterPro" id="IPR016461">
    <property type="entry name" value="COMT-like"/>
</dbReference>
<evidence type="ECO:0000256" key="1">
    <source>
        <dbReference type="ARBA" id="ARBA00022603"/>
    </source>
</evidence>
<proteinExistence type="predicted"/>
<dbReference type="Gene3D" id="1.10.10.10">
    <property type="entry name" value="Winged helix-like DNA-binding domain superfamily/Winged helix DNA-binding domain"/>
    <property type="match status" value="1"/>
</dbReference>
<dbReference type="InterPro" id="IPR001077">
    <property type="entry name" value="COMT_C"/>
</dbReference>
<dbReference type="AlphaFoldDB" id="A0A154MTY8"/>
<dbReference type="Proteomes" id="UP000076321">
    <property type="component" value="Unassembled WGS sequence"/>
</dbReference>
<dbReference type="EMBL" id="LQCI01000004">
    <property type="protein sequence ID" value="KZB86959.1"/>
    <property type="molecule type" value="Genomic_DNA"/>
</dbReference>
<sequence length="360" mass="38293">MTESVQIRQLVFGQLLSRAVCTAAELGLSDLLAAGPLSVSELAARAGADPRRLAQLMRALTTHQLYTARDDGAYELAPLGAALCAGAPGSALPTALLAAGEIGAAWTGMAETVRTGAPAFDRRLGVDFFTHLGRDQRLRALFDRSQTHDQELEIDRLLAEVDFSGYRRIVDVGGGDGALLARLLSEYPGAEGVLLDSPKVAATASARMRAAGLAERCTTLGGDFFAEVPGGGDLYVLRQILHDWDDERGVELLRVCRRAMPREARLMIIERVVEDGGTGQDARFAALMDLYMMTVLGGEERSGREFGDLLGKAGFTVRKVHRLPTAVAVIEAVATPSPGGVRGHAAVHGQVVPGDPRGER</sequence>
<feature type="domain" description="O-methyltransferase C-terminal" evidence="6">
    <location>
        <begin position="106"/>
        <end position="315"/>
    </location>
</feature>
<evidence type="ECO:0000313" key="9">
    <source>
        <dbReference type="EMBL" id="OKA09388.1"/>
    </source>
</evidence>
<dbReference type="PANTHER" id="PTHR43712">
    <property type="entry name" value="PUTATIVE (AFU_ORTHOLOGUE AFUA_4G14580)-RELATED"/>
    <property type="match status" value="1"/>
</dbReference>
<dbReference type="InterPro" id="IPR012967">
    <property type="entry name" value="COMT_dimerisation"/>
</dbReference>
<gene>
    <name evidence="9" type="ORF">ATP06_0207895</name>
    <name evidence="8" type="ORF">AVL48_25340</name>
</gene>
<dbReference type="GO" id="GO:0032259">
    <property type="term" value="P:methylation"/>
    <property type="evidence" value="ECO:0007669"/>
    <property type="project" value="UniProtKB-KW"/>
</dbReference>
<dbReference type="Gene3D" id="1.10.287.1350">
    <property type="match status" value="1"/>
</dbReference>
<dbReference type="Pfam" id="PF00891">
    <property type="entry name" value="Methyltransf_2"/>
    <property type="match status" value="1"/>
</dbReference>
<dbReference type="InterPro" id="IPR036388">
    <property type="entry name" value="WH-like_DNA-bd_sf"/>
</dbReference>
<organism evidence="8 10">
    <name type="scientific">Amycolatopsis regifaucium</name>
    <dbReference type="NCBI Taxonomy" id="546365"/>
    <lineage>
        <taxon>Bacteria</taxon>
        <taxon>Bacillati</taxon>
        <taxon>Actinomycetota</taxon>
        <taxon>Actinomycetes</taxon>
        <taxon>Pseudonocardiales</taxon>
        <taxon>Pseudonocardiaceae</taxon>
        <taxon>Amycolatopsis</taxon>
    </lineage>
</organism>
<keyword evidence="3" id="KW-0949">S-adenosyl-L-methionine</keyword>
<feature type="active site" description="Proton acceptor" evidence="4">
    <location>
        <position position="242"/>
    </location>
</feature>
<evidence type="ECO:0000313" key="8">
    <source>
        <dbReference type="EMBL" id="KZB86959.1"/>
    </source>
</evidence>
<dbReference type="OrthoDB" id="3804952at2"/>
<dbReference type="GO" id="GO:0046983">
    <property type="term" value="F:protein dimerization activity"/>
    <property type="evidence" value="ECO:0007669"/>
    <property type="project" value="InterPro"/>
</dbReference>
<keyword evidence="1" id="KW-0489">Methyltransferase</keyword>
<dbReference type="SUPFAM" id="SSF53335">
    <property type="entry name" value="S-adenosyl-L-methionine-dependent methyltransferases"/>
    <property type="match status" value="1"/>
</dbReference>
<evidence type="ECO:0008006" key="12">
    <source>
        <dbReference type="Google" id="ProtNLM"/>
    </source>
</evidence>
<reference evidence="9 11" key="2">
    <citation type="submission" date="2016-11" db="EMBL/GenBank/DDBJ databases">
        <title>Genome sequencing of Amycolatopsis regifaucium.</title>
        <authorList>
            <person name="Mayilraj S."/>
            <person name="Kaur N."/>
        </authorList>
    </citation>
    <scope>NUCLEOTIDE SEQUENCE [LARGE SCALE GENOMIC DNA]</scope>
    <source>
        <strain evidence="9 11">GY080</strain>
    </source>
</reference>
<dbReference type="InterPro" id="IPR029063">
    <property type="entry name" value="SAM-dependent_MTases_sf"/>
</dbReference>
<feature type="domain" description="O-methyltransferase dimerisation" evidence="7">
    <location>
        <begin position="9"/>
        <end position="83"/>
    </location>
</feature>
<comment type="caution">
    <text evidence="8">The sequence shown here is derived from an EMBL/GenBank/DDBJ whole genome shotgun (WGS) entry which is preliminary data.</text>
</comment>
<evidence type="ECO:0000313" key="10">
    <source>
        <dbReference type="Proteomes" id="UP000076321"/>
    </source>
</evidence>
<evidence type="ECO:0000259" key="7">
    <source>
        <dbReference type="Pfam" id="PF08100"/>
    </source>
</evidence>
<name>A0A154MTY8_9PSEU</name>
<dbReference type="PANTHER" id="PTHR43712:SF2">
    <property type="entry name" value="O-METHYLTRANSFERASE CICE"/>
    <property type="match status" value="1"/>
</dbReference>
<dbReference type="PROSITE" id="PS51683">
    <property type="entry name" value="SAM_OMT_II"/>
    <property type="match status" value="1"/>
</dbReference>
<dbReference type="PIRSF" id="PIRSF005739">
    <property type="entry name" value="O-mtase"/>
    <property type="match status" value="1"/>
</dbReference>
<evidence type="ECO:0000313" key="11">
    <source>
        <dbReference type="Proteomes" id="UP000186883"/>
    </source>
</evidence>
<reference evidence="8 10" key="1">
    <citation type="submission" date="2015-12" db="EMBL/GenBank/DDBJ databases">
        <title>Amycolatopsis regifaucium genome sequencing and assembly.</title>
        <authorList>
            <person name="Mayilraj S."/>
        </authorList>
    </citation>
    <scope>NUCLEOTIDE SEQUENCE [LARGE SCALE GENOMIC DNA]</scope>
    <source>
        <strain evidence="8 10">GY080</strain>
    </source>
</reference>
<evidence type="ECO:0000256" key="4">
    <source>
        <dbReference type="PIRSR" id="PIRSR005739-1"/>
    </source>
</evidence>
<dbReference type="GO" id="GO:0008171">
    <property type="term" value="F:O-methyltransferase activity"/>
    <property type="evidence" value="ECO:0007669"/>
    <property type="project" value="InterPro"/>
</dbReference>
<protein>
    <recommendedName>
        <fullName evidence="12">Methyltransferase</fullName>
    </recommendedName>
</protein>